<dbReference type="EMBL" id="HBNR01003829">
    <property type="protein sequence ID" value="CAE4563011.1"/>
    <property type="molecule type" value="Transcribed_RNA"/>
</dbReference>
<evidence type="ECO:0000313" key="3">
    <source>
        <dbReference type="EMBL" id="CAE4563011.1"/>
    </source>
</evidence>
<feature type="region of interest" description="Disordered" evidence="2">
    <location>
        <begin position="109"/>
        <end position="280"/>
    </location>
</feature>
<protein>
    <submittedName>
        <fullName evidence="3">Uncharacterized protein</fullName>
    </submittedName>
</protein>
<feature type="coiled-coil region" evidence="1">
    <location>
        <begin position="41"/>
        <end position="68"/>
    </location>
</feature>
<sequence length="387" mass="43349">MASDGFAAAVATELELVRERLLAQHARALDEALRQHEPPELKQLRAESAELRAESARLQRELLSLTDEVRSDVRAMGESVKEQCLSAKRLSEDVAARVREELAKELALASKGAAELRRAERAESDEKRKAEEEQRKQEEEEKQAAEKRQAEEQRKQEAERELIRLEAERAAAEERRRAEEEVAAEVEARRRAEEVEAKRRAEEAERRQKTEAAEAERRAAEEKARMEAERRAAEEEEARKEAARRELEECTREEAERKAAEAAAAGSRDPQPAQAKSQAMPLNAALDLAAKMVPGMPDQSHGGGQLWIVVGGGDTGGILVRQSKSVQSPGYQTRLTTGTKVEEVEVHGKRLHYKRIRGDGPDFGWVSIEGVGGKKLMEPLPEEDPRR</sequence>
<accession>A0A7S4PV13</accession>
<reference evidence="3" key="1">
    <citation type="submission" date="2021-01" db="EMBL/GenBank/DDBJ databases">
        <authorList>
            <person name="Corre E."/>
            <person name="Pelletier E."/>
            <person name="Niang G."/>
            <person name="Scheremetjew M."/>
            <person name="Finn R."/>
            <person name="Kale V."/>
            <person name="Holt S."/>
            <person name="Cochrane G."/>
            <person name="Meng A."/>
            <person name="Brown T."/>
            <person name="Cohen L."/>
        </authorList>
    </citation>
    <scope>NUCLEOTIDE SEQUENCE</scope>
    <source>
        <strain evidence="3">CCMP3105</strain>
    </source>
</reference>
<name>A0A7S4PV13_9DINO</name>
<organism evidence="3">
    <name type="scientific">Alexandrium monilatum</name>
    <dbReference type="NCBI Taxonomy" id="311494"/>
    <lineage>
        <taxon>Eukaryota</taxon>
        <taxon>Sar</taxon>
        <taxon>Alveolata</taxon>
        <taxon>Dinophyceae</taxon>
        <taxon>Gonyaulacales</taxon>
        <taxon>Pyrocystaceae</taxon>
        <taxon>Alexandrium</taxon>
    </lineage>
</organism>
<keyword evidence="1" id="KW-0175">Coiled coil</keyword>
<gene>
    <name evidence="3" type="ORF">AMON00008_LOCUS2630</name>
</gene>
<evidence type="ECO:0000256" key="2">
    <source>
        <dbReference type="SAM" id="MobiDB-lite"/>
    </source>
</evidence>
<dbReference type="AlphaFoldDB" id="A0A7S4PV13"/>
<proteinExistence type="predicted"/>
<feature type="compositionally biased region" description="Basic and acidic residues" evidence="2">
    <location>
        <begin position="114"/>
        <end position="260"/>
    </location>
</feature>
<evidence type="ECO:0000256" key="1">
    <source>
        <dbReference type="SAM" id="Coils"/>
    </source>
</evidence>